<dbReference type="Pfam" id="PF00817">
    <property type="entry name" value="IMS"/>
    <property type="match status" value="1"/>
</dbReference>
<dbReference type="GO" id="GO:0003684">
    <property type="term" value="F:damaged DNA binding"/>
    <property type="evidence" value="ECO:0007669"/>
    <property type="project" value="InterPro"/>
</dbReference>
<dbReference type="InterPro" id="IPR050116">
    <property type="entry name" value="DNA_polymerase-Y"/>
</dbReference>
<gene>
    <name evidence="5" type="ORF">HMPREF9451_01806</name>
</gene>
<dbReference type="Gene3D" id="3.40.1170.60">
    <property type="match status" value="1"/>
</dbReference>
<dbReference type="Proteomes" id="UP000006069">
    <property type="component" value="Unassembled WGS sequence"/>
</dbReference>
<proteinExistence type="inferred from homology"/>
<evidence type="ECO:0000313" key="5">
    <source>
        <dbReference type="EMBL" id="EJZ83287.1"/>
    </source>
</evidence>
<evidence type="ECO:0000256" key="1">
    <source>
        <dbReference type="ARBA" id="ARBA00010945"/>
    </source>
</evidence>
<evidence type="ECO:0000256" key="3">
    <source>
        <dbReference type="SAM" id="MobiDB-lite"/>
    </source>
</evidence>
<dbReference type="PROSITE" id="PS50173">
    <property type="entry name" value="UMUC"/>
    <property type="match status" value="1"/>
</dbReference>
<dbReference type="InterPro" id="IPR001126">
    <property type="entry name" value="UmuC"/>
</dbReference>
<reference evidence="5 6" key="1">
    <citation type="submission" date="2012-08" db="EMBL/GenBank/DDBJ databases">
        <title>The Genome Sequence of Slackia piriformis YIT 12062.</title>
        <authorList>
            <consortium name="The Broad Institute Genome Sequencing Platform"/>
            <person name="Earl A."/>
            <person name="Ward D."/>
            <person name="Feldgarden M."/>
            <person name="Gevers D."/>
            <person name="Morotomi M."/>
            <person name="Walker B."/>
            <person name="Young S.K."/>
            <person name="Zeng Q."/>
            <person name="Gargeya S."/>
            <person name="Fitzgerald M."/>
            <person name="Haas B."/>
            <person name="Abouelleil A."/>
            <person name="Alvarado L."/>
            <person name="Arachchi H.M."/>
            <person name="Berlin A.M."/>
            <person name="Chapman S.B."/>
            <person name="Goldberg J."/>
            <person name="Griggs A."/>
            <person name="Gujja S."/>
            <person name="Hansen M."/>
            <person name="Howarth C."/>
            <person name="Imamovic A."/>
            <person name="Larimer J."/>
            <person name="McCowen C."/>
            <person name="Montmayeur A."/>
            <person name="Murphy C."/>
            <person name="Neiman D."/>
            <person name="Pearson M."/>
            <person name="Priest M."/>
            <person name="Roberts A."/>
            <person name="Saif S."/>
            <person name="Shea T."/>
            <person name="Sisk P."/>
            <person name="Sykes S."/>
            <person name="Wortman J."/>
            <person name="Nusbaum C."/>
            <person name="Birren B."/>
        </authorList>
    </citation>
    <scope>NUCLEOTIDE SEQUENCE [LARGE SCALE GENOMIC DNA]</scope>
    <source>
        <strain evidence="5 6">YIT 12062</strain>
    </source>
</reference>
<feature type="compositionally biased region" description="Basic and acidic residues" evidence="3">
    <location>
        <begin position="323"/>
        <end position="332"/>
    </location>
</feature>
<dbReference type="GO" id="GO:0006281">
    <property type="term" value="P:DNA repair"/>
    <property type="evidence" value="ECO:0007669"/>
    <property type="project" value="InterPro"/>
</dbReference>
<dbReference type="Gene3D" id="1.10.150.20">
    <property type="entry name" value="5' to 3' exonuclease, C-terminal subdomain"/>
    <property type="match status" value="1"/>
</dbReference>
<feature type="compositionally biased region" description="Polar residues" evidence="3">
    <location>
        <begin position="311"/>
        <end position="322"/>
    </location>
</feature>
<dbReference type="InterPro" id="IPR043128">
    <property type="entry name" value="Rev_trsase/Diguanyl_cyclase"/>
</dbReference>
<evidence type="ECO:0000259" key="4">
    <source>
        <dbReference type="PROSITE" id="PS50173"/>
    </source>
</evidence>
<sequence length="439" mass="49524">MERQSKCADVYICIDLKCFYASVECIARGLDPFETNLVVADPERSRTTICLAITPALKRIGVKNRCRVFEIPDEVPYIMAKPRMKRYMEVSAQIYAVYLRYVSPDDIHVYSIDECFIYATPYLRLYSLGAKEFARMLMDEVRAATGICATAGIGTNLFLAKVALDITAKHVPDNIGVLNERSFIETLWTHRPITDIWNIGPGIARRLAQHGVHDLKGVAELDRRILYKEFGANAEYLIDHAWGQEPCTIADIKNYVPKEHSTVNGQVLPCDYSAEDARLVMHEMIDASVLDLVRRGLLTDRISLFVGYANSTHPQSSRSDPSTCEHSEEPSHDGCSMTLDAPTDSSLFITAEFDRLFNKEVNTSRLIRRISMGFSEIDAESRQTVLFDESESRRKERSLQETAIAVKEKFGKNSLLKGMSLKEKATARERNNQIGGHHA</sequence>
<name>K0YIA4_9ACTN</name>
<dbReference type="GO" id="GO:0005829">
    <property type="term" value="C:cytosol"/>
    <property type="evidence" value="ECO:0007669"/>
    <property type="project" value="TreeGrafter"/>
</dbReference>
<feature type="domain" description="UmuC" evidence="4">
    <location>
        <begin position="11"/>
        <end position="200"/>
    </location>
</feature>
<dbReference type="GO" id="GO:0009432">
    <property type="term" value="P:SOS response"/>
    <property type="evidence" value="ECO:0007669"/>
    <property type="project" value="TreeGrafter"/>
</dbReference>
<dbReference type="Pfam" id="PF11799">
    <property type="entry name" value="IMS_C"/>
    <property type="match status" value="1"/>
</dbReference>
<accession>K0YIA4</accession>
<dbReference type="InterPro" id="IPR017961">
    <property type="entry name" value="DNA_pol_Y-fam_little_finger"/>
</dbReference>
<dbReference type="GO" id="GO:0042276">
    <property type="term" value="P:error-prone translesion synthesis"/>
    <property type="evidence" value="ECO:0007669"/>
    <property type="project" value="TreeGrafter"/>
</dbReference>
<dbReference type="SUPFAM" id="SSF56672">
    <property type="entry name" value="DNA/RNA polymerases"/>
    <property type="match status" value="1"/>
</dbReference>
<dbReference type="GO" id="GO:0003887">
    <property type="term" value="F:DNA-directed DNA polymerase activity"/>
    <property type="evidence" value="ECO:0007669"/>
    <property type="project" value="TreeGrafter"/>
</dbReference>
<dbReference type="AlphaFoldDB" id="K0YIA4"/>
<dbReference type="RefSeq" id="WP_009139983.1">
    <property type="nucleotide sequence ID" value="NZ_JH815199.1"/>
</dbReference>
<evidence type="ECO:0000256" key="2">
    <source>
        <dbReference type="ARBA" id="ARBA00025589"/>
    </source>
</evidence>
<organism evidence="5 6">
    <name type="scientific">Slackia piriformis YIT 12062</name>
    <dbReference type="NCBI Taxonomy" id="742818"/>
    <lineage>
        <taxon>Bacteria</taxon>
        <taxon>Bacillati</taxon>
        <taxon>Actinomycetota</taxon>
        <taxon>Coriobacteriia</taxon>
        <taxon>Eggerthellales</taxon>
        <taxon>Eggerthellaceae</taxon>
        <taxon>Slackia</taxon>
    </lineage>
</organism>
<dbReference type="InParanoid" id="K0YIA4"/>
<dbReference type="PANTHER" id="PTHR11076">
    <property type="entry name" value="DNA REPAIR POLYMERASE UMUC / TRANSFERASE FAMILY MEMBER"/>
    <property type="match status" value="1"/>
</dbReference>
<protein>
    <recommendedName>
        <fullName evidence="4">UmuC domain-containing protein</fullName>
    </recommendedName>
</protein>
<dbReference type="PATRIC" id="fig|742818.3.peg.1909"/>
<keyword evidence="6" id="KW-1185">Reference proteome</keyword>
<dbReference type="InterPro" id="IPR043502">
    <property type="entry name" value="DNA/RNA_pol_sf"/>
</dbReference>
<dbReference type="PANTHER" id="PTHR11076:SF35">
    <property type="entry name" value="DNA REPAIR PROTEIN HOMOLOG YOBH"/>
    <property type="match status" value="1"/>
</dbReference>
<comment type="similarity">
    <text evidence="1">Belongs to the DNA polymerase type-Y family.</text>
</comment>
<dbReference type="OrthoDB" id="9808813at2"/>
<evidence type="ECO:0000313" key="6">
    <source>
        <dbReference type="Proteomes" id="UP000006069"/>
    </source>
</evidence>
<dbReference type="Gene3D" id="3.30.70.270">
    <property type="match status" value="1"/>
</dbReference>
<comment type="caution">
    <text evidence="5">The sequence shown here is derived from an EMBL/GenBank/DDBJ whole genome shotgun (WGS) entry which is preliminary data.</text>
</comment>
<comment type="function">
    <text evidence="2">Poorly processive, error-prone DNA polymerase involved in untargeted mutagenesis. Copies undamaged DNA at stalled replication forks, which arise in vivo from mismatched or misaligned primer ends. These misaligned primers can be extended by PolIV. Exhibits no 3'-5' exonuclease (proofreading) activity. May be involved in translesional synthesis, in conjunction with the beta clamp from PolIII.</text>
</comment>
<feature type="region of interest" description="Disordered" evidence="3">
    <location>
        <begin position="311"/>
        <end position="337"/>
    </location>
</feature>
<dbReference type="HOGENOM" id="CLU_012348_5_1_11"/>
<dbReference type="EMBL" id="ADMD01000009">
    <property type="protein sequence ID" value="EJZ83287.1"/>
    <property type="molecule type" value="Genomic_DNA"/>
</dbReference>
<dbReference type="eggNOG" id="COG0389">
    <property type="taxonomic scope" value="Bacteria"/>
</dbReference>